<keyword evidence="2" id="KW-1185">Reference proteome</keyword>
<evidence type="ECO:0000313" key="1">
    <source>
        <dbReference type="EMBL" id="KAH7989525.1"/>
    </source>
</evidence>
<proteinExistence type="predicted"/>
<accession>A0ACB8EAF9</accession>
<dbReference type="Proteomes" id="UP000827872">
    <property type="component" value="Linkage Group LG14"/>
</dbReference>
<name>A0ACB8EAF9_9SAUR</name>
<gene>
    <name evidence="1" type="primary">ZFHX3_2</name>
    <name evidence="1" type="ORF">K3G42_010698</name>
</gene>
<organism evidence="1 2">
    <name type="scientific">Sphaerodactylus townsendi</name>
    <dbReference type="NCBI Taxonomy" id="933632"/>
    <lineage>
        <taxon>Eukaryota</taxon>
        <taxon>Metazoa</taxon>
        <taxon>Chordata</taxon>
        <taxon>Craniata</taxon>
        <taxon>Vertebrata</taxon>
        <taxon>Euteleostomi</taxon>
        <taxon>Lepidosauria</taxon>
        <taxon>Squamata</taxon>
        <taxon>Bifurcata</taxon>
        <taxon>Gekkota</taxon>
        <taxon>Sphaerodactylidae</taxon>
        <taxon>Sphaerodactylus</taxon>
    </lineage>
</organism>
<dbReference type="EMBL" id="CM037627">
    <property type="protein sequence ID" value="KAH7989525.1"/>
    <property type="molecule type" value="Genomic_DNA"/>
</dbReference>
<protein>
    <submittedName>
        <fullName evidence="1">Zinc finger homeobox protein 3</fullName>
    </submittedName>
</protein>
<comment type="caution">
    <text evidence="1">The sequence shown here is derived from an EMBL/GenBank/DDBJ whole genome shotgun (WGS) entry which is preliminary data.</text>
</comment>
<evidence type="ECO:0000313" key="2">
    <source>
        <dbReference type="Proteomes" id="UP000827872"/>
    </source>
</evidence>
<reference evidence="1" key="1">
    <citation type="submission" date="2021-08" db="EMBL/GenBank/DDBJ databases">
        <title>The first chromosome-level gecko genome reveals the dynamic sex chromosomes of Neotropical dwarf geckos (Sphaerodactylidae: Sphaerodactylus).</title>
        <authorList>
            <person name="Pinto B.J."/>
            <person name="Keating S.E."/>
            <person name="Gamble T."/>
        </authorList>
    </citation>
    <scope>NUCLEOTIDE SEQUENCE</scope>
    <source>
        <strain evidence="1">TG3544</strain>
    </source>
</reference>
<keyword evidence="1" id="KW-0371">Homeobox</keyword>
<keyword evidence="1" id="KW-0238">DNA-binding</keyword>
<sequence length="872" mass="95042">MAADPEEPVQDSDSAADKEQSQWAAQATQAEKELAESPASSRCIACPRGSESPSTKWPKVSEESKPEQTYQCPYCKYSNTDVNRLRVHAMTQHSVQPLLRCPLCQDMLSNKIHLQLHLAHLHSVSPDCVEKLILTTPRLEGFISDQLDFSYLGRGEGAVTSPEVMMPSTMFLPAAPPDRDGNASAEEAARQPEPPADPGKGFQPSNNPEPGGEPKAVPTDQASAREDGGFLCWKKGCSQGFKSSTALQAHFSEAHTKRPQLPVSDRHVYKYRCNQCSLAFKTIEKLQLHSQYHVIRAATMCCLCQRSFRTFQALQKHLETSHLELSEADIQQLYSGLLINGDLLATGDPSLAEEQTLIGEEDKEEDSDSEDKQSPTGSDSGSLQEDSGAEPKRALPFRKGPNFTMEKFLDPSRPYKCTVCKESFTQKNILLVHYNSVSHLHKLKRALQESTTGQQESTASPDNKPFKCNTCSVAYSQSSTLEIHMRSVLHQTKARAAKLEAASGGNGAGGGSSSVSLGPSTPSPVSTTHTPTTGTTPASTAPVPNLLSQGSCENVGGPPLHTPLSTGSTPASAPGPSEPKEVNRKKLADMIASRQQQQAHALAQVQAQAQAQLQQELQQQAAFLQSQLFNPALLPHFPMTTETLLQLQQQQPQPHLLFPFYIPSAEFQLTPEVTLPVTSGTLTLTGAGPSLLDDLKVQLPQPNHPQPLPHGVLLQPSQLPDKKAKPATVKEKDGQREPEIYEKGDGTPASQEPPPNPPKPRDKPDFGAAGPAEPMLLPPRIASDARGNATKALLENFGFELVIQYNENKQKVQKKAGKPEEGGGLEKLECCSCGKLFSNILILKSHQEHVHQHYVPFKQLQKFAQQYREHSL</sequence>